<evidence type="ECO:0000313" key="2">
    <source>
        <dbReference type="Proteomes" id="UP000265703"/>
    </source>
</evidence>
<dbReference type="AlphaFoldDB" id="A0A397TQ44"/>
<dbReference type="EMBL" id="QKYT01000003">
    <property type="protein sequence ID" value="RIA99549.1"/>
    <property type="molecule type" value="Genomic_DNA"/>
</dbReference>
<reference evidence="1 2" key="1">
    <citation type="submission" date="2018-06" db="EMBL/GenBank/DDBJ databases">
        <title>Comparative genomics reveals the genomic features of Rhizophagus irregularis, R. cerebriforme, R. diaphanum and Gigaspora rosea, and their symbiotic lifestyle signature.</title>
        <authorList>
            <person name="Morin E."/>
            <person name="San Clemente H."/>
            <person name="Chen E.C.H."/>
            <person name="De La Providencia I."/>
            <person name="Hainaut M."/>
            <person name="Kuo A."/>
            <person name="Kohler A."/>
            <person name="Murat C."/>
            <person name="Tang N."/>
            <person name="Roy S."/>
            <person name="Loubradou J."/>
            <person name="Henrissat B."/>
            <person name="Grigoriev I.V."/>
            <person name="Corradi N."/>
            <person name="Roux C."/>
            <person name="Martin F.M."/>
        </authorList>
    </citation>
    <scope>NUCLEOTIDE SEQUENCE [LARGE SCALE GENOMIC DNA]</scope>
    <source>
        <strain evidence="1 2">DAOM 227022</strain>
    </source>
</reference>
<gene>
    <name evidence="1" type="ORF">C1645_747076</name>
</gene>
<accession>A0A397TQ44</accession>
<name>A0A397TQ44_9GLOM</name>
<evidence type="ECO:0000313" key="1">
    <source>
        <dbReference type="EMBL" id="RIA99549.1"/>
    </source>
</evidence>
<protein>
    <submittedName>
        <fullName evidence="1">Uncharacterized protein</fullName>
    </submittedName>
</protein>
<sequence>MIIIKIKKIFVMKNLHEITRQNSKFGKVVKYVARFQVDHRDSKKFFHKNFFVPIVTNV</sequence>
<comment type="caution">
    <text evidence="1">The sequence shown here is derived from an EMBL/GenBank/DDBJ whole genome shotgun (WGS) entry which is preliminary data.</text>
</comment>
<dbReference type="Proteomes" id="UP000265703">
    <property type="component" value="Unassembled WGS sequence"/>
</dbReference>
<proteinExistence type="predicted"/>
<keyword evidence="2" id="KW-1185">Reference proteome</keyword>
<organism evidence="1 2">
    <name type="scientific">Glomus cerebriforme</name>
    <dbReference type="NCBI Taxonomy" id="658196"/>
    <lineage>
        <taxon>Eukaryota</taxon>
        <taxon>Fungi</taxon>
        <taxon>Fungi incertae sedis</taxon>
        <taxon>Mucoromycota</taxon>
        <taxon>Glomeromycotina</taxon>
        <taxon>Glomeromycetes</taxon>
        <taxon>Glomerales</taxon>
        <taxon>Glomeraceae</taxon>
        <taxon>Glomus</taxon>
    </lineage>
</organism>